<reference evidence="8" key="1">
    <citation type="submission" date="2022-07" db="EMBL/GenBank/DDBJ databases">
        <title>Taxonomic analysis of Microcella humidisoli nov. sp., isolated from riverside soil.</title>
        <authorList>
            <person name="Molina K.M."/>
            <person name="Kim S.B."/>
        </authorList>
    </citation>
    <scope>NUCLEOTIDE SEQUENCE</scope>
    <source>
        <strain evidence="8">MMS21-STM10</strain>
    </source>
</reference>
<feature type="transmembrane region" description="Helical" evidence="6">
    <location>
        <begin position="422"/>
        <end position="442"/>
    </location>
</feature>
<feature type="transmembrane region" description="Helical" evidence="6">
    <location>
        <begin position="462"/>
        <end position="482"/>
    </location>
</feature>
<feature type="transmembrane region" description="Helical" evidence="6">
    <location>
        <begin position="972"/>
        <end position="993"/>
    </location>
</feature>
<protein>
    <submittedName>
        <fullName evidence="8">FtsX-like permease family protein</fullName>
    </submittedName>
</protein>
<evidence type="ECO:0000259" key="7">
    <source>
        <dbReference type="Pfam" id="PF02687"/>
    </source>
</evidence>
<sequence>MMLVRRLRSRQSLLLATAGVVALSAGLGAGIGVLANATIIDGAGAVIGAAQDDDAVVRVAIRWAGQGGTSESAALRAAEEQDAAVRDALDTLMPTAVFAPQPSIRSEPLEVAPFTDTVVLLSDASLLDRVEVVEGTWPQTPREAALHRRAADALDVRIGDRITLPAAGDEPVEVTVAALWLPLDSSDPVWAGDPLVDSGRVGSAVGPLVVDEALWRGLSTRPIAQWVSALDPRRASPAALDQIAAGLPSLAQVIDDDPRSQGTGIVVDGGLGSTVTEVQRAAAGVGAVLPVAIALVGVAALTTLLELQRLLTTVRREEVTLLRSRGASPRRLASNAAVESLIIAVPGAVIGSVLGAAITLVTRPGTLERALADPAPLMVVTGASALAVAVVTVVLAVVITTRSARSALRRDTLLDSGRPSRAVSGAALVVSAIAAGVAVSQFVLYRGPIVPTAEGGIAVDPIAALTPVLVLVTGALLAVVLVEPLARLVSRATAGADRLIPVLISRSLARSTAIVTAPVLLIGFTVGGLVIAATVDATTRSSERAARELALGAELAISGGVLDLDARAVVGAAGEPVALAGTAWRGVPVSVAELTGDDGPGTLVAIDPTALTEVVAEAGGAVDRERIAAAIRVDSAPGIEIAATATSIRLGSTEAAAAFWVADAQGGVTRVAADESGEASLPGAGGPWRVLALDIEPVVSGDELEIARSGVIVTDAAGAETVIDVDEQWDARPGGSGTVRVMPQPAPVRLAVTPAAADRVGAQLGDSITVIVAGSGREIVGVVTDIVPAVPGAVTVVAVVADLVAVAQSQLAGSETPLPVTGVLLSPDDDAVIDARSARQAADELRMLVPSGSSVDAVADAPTGVLAEGARTALWVAALGALVLAIAAAAIVSRAIGGVRDVDVVVLRAIGVAARAQARARALEFGAVLTVATVGGIAVGTGAALLLVGDLARALIVDVPPALPVRATIEPVLAAVLGALLLGAIAALSLSAARQAARQARTLSAREVLR</sequence>
<keyword evidence="9" id="KW-1185">Reference proteome</keyword>
<evidence type="ECO:0000256" key="3">
    <source>
        <dbReference type="ARBA" id="ARBA00022692"/>
    </source>
</evidence>
<feature type="transmembrane region" description="Helical" evidence="6">
    <location>
        <begin position="873"/>
        <end position="892"/>
    </location>
</feature>
<proteinExistence type="predicted"/>
<dbReference type="Proteomes" id="UP001060039">
    <property type="component" value="Chromosome"/>
</dbReference>
<evidence type="ECO:0000313" key="9">
    <source>
        <dbReference type="Proteomes" id="UP001060039"/>
    </source>
</evidence>
<gene>
    <name evidence="8" type="ORF">NNL39_07850</name>
</gene>
<dbReference type="Pfam" id="PF02687">
    <property type="entry name" value="FtsX"/>
    <property type="match status" value="1"/>
</dbReference>
<accession>A0ABY5FUY7</accession>
<keyword evidence="3 6" id="KW-0812">Transmembrane</keyword>
<evidence type="ECO:0000313" key="8">
    <source>
        <dbReference type="EMBL" id="UTT61596.1"/>
    </source>
</evidence>
<name>A0ABY5FUY7_9MICO</name>
<evidence type="ECO:0000256" key="4">
    <source>
        <dbReference type="ARBA" id="ARBA00022989"/>
    </source>
</evidence>
<dbReference type="InterPro" id="IPR003838">
    <property type="entry name" value="ABC3_permease_C"/>
</dbReference>
<dbReference type="EMBL" id="CP101497">
    <property type="protein sequence ID" value="UTT61596.1"/>
    <property type="molecule type" value="Genomic_DNA"/>
</dbReference>
<dbReference type="RefSeq" id="WP_255158620.1">
    <property type="nucleotide sequence ID" value="NZ_CP101497.1"/>
</dbReference>
<keyword evidence="4 6" id="KW-1133">Transmembrane helix</keyword>
<feature type="transmembrane region" description="Helical" evidence="6">
    <location>
        <begin position="332"/>
        <end position="358"/>
    </location>
</feature>
<evidence type="ECO:0000256" key="2">
    <source>
        <dbReference type="ARBA" id="ARBA00022475"/>
    </source>
</evidence>
<comment type="subcellular location">
    <subcellularLocation>
        <location evidence="1">Cell membrane</location>
        <topology evidence="1">Multi-pass membrane protein</topology>
    </subcellularLocation>
</comment>
<feature type="transmembrane region" description="Helical" evidence="6">
    <location>
        <begin position="378"/>
        <end position="401"/>
    </location>
</feature>
<evidence type="ECO:0000256" key="1">
    <source>
        <dbReference type="ARBA" id="ARBA00004651"/>
    </source>
</evidence>
<keyword evidence="5 6" id="KW-0472">Membrane</keyword>
<keyword evidence="2" id="KW-1003">Cell membrane</keyword>
<evidence type="ECO:0000256" key="5">
    <source>
        <dbReference type="ARBA" id="ARBA00023136"/>
    </source>
</evidence>
<feature type="transmembrane region" description="Helical" evidence="6">
    <location>
        <begin position="513"/>
        <end position="535"/>
    </location>
</feature>
<feature type="transmembrane region" description="Helical" evidence="6">
    <location>
        <begin position="281"/>
        <end position="305"/>
    </location>
</feature>
<feature type="transmembrane region" description="Helical" evidence="6">
    <location>
        <begin position="925"/>
        <end position="952"/>
    </location>
</feature>
<feature type="domain" description="ABC3 transporter permease C-terminal" evidence="7">
    <location>
        <begin position="293"/>
        <end position="407"/>
    </location>
</feature>
<organism evidence="8 9">
    <name type="scientific">Microcella humidisoli</name>
    <dbReference type="NCBI Taxonomy" id="2963406"/>
    <lineage>
        <taxon>Bacteria</taxon>
        <taxon>Bacillati</taxon>
        <taxon>Actinomycetota</taxon>
        <taxon>Actinomycetes</taxon>
        <taxon>Micrococcales</taxon>
        <taxon>Microbacteriaceae</taxon>
        <taxon>Microcella</taxon>
    </lineage>
</organism>
<evidence type="ECO:0000256" key="6">
    <source>
        <dbReference type="SAM" id="Phobius"/>
    </source>
</evidence>